<dbReference type="RefSeq" id="WP_002558353.1">
    <property type="nucleotide sequence ID" value="NZ_CAJLID010000001.1"/>
</dbReference>
<evidence type="ECO:0000313" key="1">
    <source>
        <dbReference type="EMBL" id="RHB35411.1"/>
    </source>
</evidence>
<comment type="caution">
    <text evidence="1">The sequence shown here is derived from an EMBL/GenBank/DDBJ whole genome shotgun (WGS) entry which is preliminary data.</text>
</comment>
<evidence type="ECO:0000313" key="2">
    <source>
        <dbReference type="Proteomes" id="UP000284379"/>
    </source>
</evidence>
<dbReference type="Proteomes" id="UP000284379">
    <property type="component" value="Unassembled WGS sequence"/>
</dbReference>
<protein>
    <submittedName>
        <fullName evidence="1">Uncharacterized protein</fullName>
    </submittedName>
</protein>
<accession>A0A413VPC5</accession>
<reference evidence="1 2" key="1">
    <citation type="submission" date="2018-08" db="EMBL/GenBank/DDBJ databases">
        <title>A genome reference for cultivated species of the human gut microbiota.</title>
        <authorList>
            <person name="Zou Y."/>
            <person name="Xue W."/>
            <person name="Luo G."/>
        </authorList>
    </citation>
    <scope>NUCLEOTIDE SEQUENCE [LARGE SCALE GENOMIC DNA]</scope>
    <source>
        <strain evidence="1 2">AM40-30BH</strain>
    </source>
</reference>
<name>A0A413VPC5_9BACE</name>
<gene>
    <name evidence="1" type="ORF">DW888_09830</name>
</gene>
<dbReference type="EMBL" id="QSGO01000006">
    <property type="protein sequence ID" value="RHB35411.1"/>
    <property type="molecule type" value="Genomic_DNA"/>
</dbReference>
<sequence length="162" mass="18487">MMKKYILILLSVLCCIGCDREDETVDITVMPPATTIGAETFGCLIDGWLYVGGRYRDYGYWFGPSVDSPSIKFLYNEKQAEVDVSVMVKQDRYIRFTIVSPQEGQESEFTNARFGEEKLKNGTVTITRFDTERNIISGTFSGGRITNGRFDVHYKDQEEDLM</sequence>
<dbReference type="AlphaFoldDB" id="A0A413VPC5"/>
<proteinExistence type="predicted"/>
<organism evidence="1 2">
    <name type="scientific">Bacteroides nordii</name>
    <dbReference type="NCBI Taxonomy" id="291645"/>
    <lineage>
        <taxon>Bacteria</taxon>
        <taxon>Pseudomonadati</taxon>
        <taxon>Bacteroidota</taxon>
        <taxon>Bacteroidia</taxon>
        <taxon>Bacteroidales</taxon>
        <taxon>Bacteroidaceae</taxon>
        <taxon>Bacteroides</taxon>
    </lineage>
</organism>